<comment type="caution">
    <text evidence="4">The sequence shown here is derived from an EMBL/GenBank/DDBJ whole genome shotgun (WGS) entry which is preliminary data.</text>
</comment>
<dbReference type="EMBL" id="AALLJB010000091">
    <property type="protein sequence ID" value="EDA8247277.1"/>
    <property type="molecule type" value="Genomic_DNA"/>
</dbReference>
<proteinExistence type="predicted"/>
<evidence type="ECO:0000313" key="3">
    <source>
        <dbReference type="EMBL" id="EBZ4207838.1"/>
    </source>
</evidence>
<dbReference type="SUPFAM" id="SSF47336">
    <property type="entry name" value="ACP-like"/>
    <property type="match status" value="1"/>
</dbReference>
<dbReference type="EMBL" id="AAHISR010000050">
    <property type="protein sequence ID" value="EBW5674277.1"/>
    <property type="molecule type" value="Genomic_DNA"/>
</dbReference>
<accession>A0A5J1T5B1</accession>
<dbReference type="Pfam" id="PF00550">
    <property type="entry name" value="PP-binding"/>
    <property type="match status" value="1"/>
</dbReference>
<gene>
    <name evidence="4" type="ORF">A4I94_23210</name>
    <name evidence="2" type="ORF">DPY77_24465</name>
    <name evidence="3" type="ORF">EBC19_20930</name>
</gene>
<sequence length="87" mass="9841">MNNESYNSKFQLVCRLISEACFTPVADIKGPHSLVVDLKMDSIELIDFLLKLEQANYRLDESIISSSLTVDDVVASMKSIRENDRNC</sequence>
<dbReference type="InterPro" id="IPR036736">
    <property type="entry name" value="ACP-like_sf"/>
</dbReference>
<evidence type="ECO:0000313" key="2">
    <source>
        <dbReference type="EMBL" id="EBW5674277.1"/>
    </source>
</evidence>
<evidence type="ECO:0000259" key="1">
    <source>
        <dbReference type="Pfam" id="PF00550"/>
    </source>
</evidence>
<feature type="domain" description="Carrier" evidence="1">
    <location>
        <begin position="12"/>
        <end position="75"/>
    </location>
</feature>
<dbReference type="RefSeq" id="WP_001674673.1">
    <property type="nucleotide sequence ID" value="NZ_CP082930.1"/>
</dbReference>
<dbReference type="InterPro" id="IPR009081">
    <property type="entry name" value="PP-bd_ACP"/>
</dbReference>
<name>A0A5J1T5B1_SALET</name>
<dbReference type="EMBL" id="AAHRBT010000028">
    <property type="protein sequence ID" value="EBZ4207838.1"/>
    <property type="molecule type" value="Genomic_DNA"/>
</dbReference>
<evidence type="ECO:0000313" key="4">
    <source>
        <dbReference type="EMBL" id="EDA8247277.1"/>
    </source>
</evidence>
<protein>
    <submittedName>
        <fullName evidence="4">Acyl carrier protein</fullName>
    </submittedName>
</protein>
<dbReference type="AlphaFoldDB" id="A0A5J1T5B1"/>
<organism evidence="4">
    <name type="scientific">Salmonella enterica subsp. enterica serovar London</name>
    <dbReference type="NCBI Taxonomy" id="149390"/>
    <lineage>
        <taxon>Bacteria</taxon>
        <taxon>Pseudomonadati</taxon>
        <taxon>Pseudomonadota</taxon>
        <taxon>Gammaproteobacteria</taxon>
        <taxon>Enterobacterales</taxon>
        <taxon>Enterobacteriaceae</taxon>
        <taxon>Salmonella</taxon>
    </lineage>
</organism>
<reference evidence="4" key="1">
    <citation type="submission" date="2018-07" db="EMBL/GenBank/DDBJ databases">
        <authorList>
            <person name="Ashton P.M."/>
            <person name="Dallman T."/>
            <person name="Nair S."/>
            <person name="De Pinna E."/>
            <person name="Peters T."/>
            <person name="Grant K."/>
        </authorList>
    </citation>
    <scope>NUCLEOTIDE SEQUENCE</scope>
    <source>
        <strain evidence="4">186598</strain>
        <strain evidence="2">196404</strain>
        <strain evidence="3">623457</strain>
    </source>
</reference>
<dbReference type="Gene3D" id="1.10.1200.10">
    <property type="entry name" value="ACP-like"/>
    <property type="match status" value="1"/>
</dbReference>